<dbReference type="RefSeq" id="WP_035686424.1">
    <property type="nucleotide sequence ID" value="NZ_JPRL01000001.1"/>
</dbReference>
<feature type="modified residue" description="4-aspartylphosphate" evidence="1">
    <location>
        <position position="57"/>
    </location>
</feature>
<dbReference type="PROSITE" id="PS50110">
    <property type="entry name" value="RESPONSE_REGULATORY"/>
    <property type="match status" value="1"/>
</dbReference>
<evidence type="ECO:0000256" key="1">
    <source>
        <dbReference type="PROSITE-ProRule" id="PRU00169"/>
    </source>
</evidence>
<keyword evidence="1" id="KW-0597">Phosphoprotein</keyword>
<dbReference type="InterPro" id="IPR007492">
    <property type="entry name" value="LytTR_DNA-bd_dom"/>
</dbReference>
<dbReference type="Gene3D" id="2.40.50.1020">
    <property type="entry name" value="LytTr DNA-binding domain"/>
    <property type="match status" value="1"/>
</dbReference>
<dbReference type="EMBL" id="JPRL01000001">
    <property type="protein sequence ID" value="KFF07135.1"/>
    <property type="molecule type" value="Genomic_DNA"/>
</dbReference>
<dbReference type="InterPro" id="IPR011006">
    <property type="entry name" value="CheY-like_superfamily"/>
</dbReference>
<dbReference type="OrthoDB" id="2168082at2"/>
<gene>
    <name evidence="4" type="ORF">IW19_17190</name>
</gene>
<dbReference type="SMART" id="SM00448">
    <property type="entry name" value="REC"/>
    <property type="match status" value="1"/>
</dbReference>
<dbReference type="GO" id="GO:0000156">
    <property type="term" value="F:phosphorelay response regulator activity"/>
    <property type="evidence" value="ECO:0007669"/>
    <property type="project" value="InterPro"/>
</dbReference>
<dbReference type="STRING" id="362418.IW19_17190"/>
<comment type="caution">
    <text evidence="4">The sequence shown here is derived from an EMBL/GenBank/DDBJ whole genome shotgun (WGS) entry which is preliminary data.</text>
</comment>
<evidence type="ECO:0000259" key="3">
    <source>
        <dbReference type="PROSITE" id="PS50930"/>
    </source>
</evidence>
<evidence type="ECO:0000313" key="4">
    <source>
        <dbReference type="EMBL" id="KFF07135.1"/>
    </source>
</evidence>
<organism evidence="4 5">
    <name type="scientific">Flavobacterium reichenbachii</name>
    <dbReference type="NCBI Taxonomy" id="362418"/>
    <lineage>
        <taxon>Bacteria</taxon>
        <taxon>Pseudomonadati</taxon>
        <taxon>Bacteroidota</taxon>
        <taxon>Flavobacteriia</taxon>
        <taxon>Flavobacteriales</taxon>
        <taxon>Flavobacteriaceae</taxon>
        <taxon>Flavobacterium</taxon>
    </lineage>
</organism>
<sequence>MMKKYTCIIVDDDEIDRLTVLSFAKKFPILDILGVFESAENALPFLEKEKIDILFLDIDMPGLNGIDFRKQTLEIPVCIFITAHPEHAVESFQIETLDFIVKPLKLDRFTQTISRIEEFMEIKLKASLFEASIGGDTIYIKEGHEQTKVKLHEILYLEALKDYTLIITDKKRHCVLSSIGNLLKEDHFQSFIRIHRSYAVQKQFIQKINSSEIILNNNTAIPVGRSYKENLNLIS</sequence>
<reference evidence="4 5" key="1">
    <citation type="submission" date="2014-07" db="EMBL/GenBank/DDBJ databases">
        <title>Genome of Flavobacterium reichenbachii LMG 25512.</title>
        <authorList>
            <person name="Stropko S.J."/>
            <person name="Pipes S.E."/>
            <person name="Newman J.D."/>
        </authorList>
    </citation>
    <scope>NUCLEOTIDE SEQUENCE [LARGE SCALE GENOMIC DNA]</scope>
    <source>
        <strain evidence="4 5">LMG 25512</strain>
    </source>
</reference>
<dbReference type="SUPFAM" id="SSF52172">
    <property type="entry name" value="CheY-like"/>
    <property type="match status" value="1"/>
</dbReference>
<dbReference type="SMART" id="SM00850">
    <property type="entry name" value="LytTR"/>
    <property type="match status" value="1"/>
</dbReference>
<feature type="domain" description="HTH LytTR-type" evidence="3">
    <location>
        <begin position="138"/>
        <end position="235"/>
    </location>
</feature>
<dbReference type="eggNOG" id="COG3279">
    <property type="taxonomic scope" value="Bacteria"/>
</dbReference>
<dbReference type="PROSITE" id="PS50930">
    <property type="entry name" value="HTH_LYTTR"/>
    <property type="match status" value="1"/>
</dbReference>
<dbReference type="Proteomes" id="UP000028715">
    <property type="component" value="Unassembled WGS sequence"/>
</dbReference>
<proteinExistence type="predicted"/>
<dbReference type="Pfam" id="PF04397">
    <property type="entry name" value="LytTR"/>
    <property type="match status" value="1"/>
</dbReference>
<dbReference type="PANTHER" id="PTHR37299">
    <property type="entry name" value="TRANSCRIPTIONAL REGULATOR-RELATED"/>
    <property type="match status" value="1"/>
</dbReference>
<evidence type="ECO:0000313" key="5">
    <source>
        <dbReference type="Proteomes" id="UP000028715"/>
    </source>
</evidence>
<dbReference type="PANTHER" id="PTHR37299:SF1">
    <property type="entry name" value="STAGE 0 SPORULATION PROTEIN A HOMOLOG"/>
    <property type="match status" value="1"/>
</dbReference>
<feature type="domain" description="Response regulatory" evidence="2">
    <location>
        <begin position="6"/>
        <end position="117"/>
    </location>
</feature>
<evidence type="ECO:0000259" key="2">
    <source>
        <dbReference type="PROSITE" id="PS50110"/>
    </source>
</evidence>
<accession>A0A085ZRS1</accession>
<dbReference type="Gene3D" id="3.40.50.2300">
    <property type="match status" value="1"/>
</dbReference>
<dbReference type="GO" id="GO:0003677">
    <property type="term" value="F:DNA binding"/>
    <property type="evidence" value="ECO:0007669"/>
    <property type="project" value="InterPro"/>
</dbReference>
<protein>
    <submittedName>
        <fullName evidence="4">LytTR family transcriptional regulator</fullName>
    </submittedName>
</protein>
<name>A0A085ZRS1_9FLAO</name>
<dbReference type="InterPro" id="IPR046947">
    <property type="entry name" value="LytR-like"/>
</dbReference>
<dbReference type="AlphaFoldDB" id="A0A085ZRS1"/>
<dbReference type="Pfam" id="PF00072">
    <property type="entry name" value="Response_reg"/>
    <property type="match status" value="1"/>
</dbReference>
<dbReference type="InterPro" id="IPR001789">
    <property type="entry name" value="Sig_transdc_resp-reg_receiver"/>
</dbReference>
<keyword evidence="5" id="KW-1185">Reference proteome</keyword>